<dbReference type="InterPro" id="IPR010290">
    <property type="entry name" value="TM_effector"/>
</dbReference>
<dbReference type="EMBL" id="WMBE01000002">
    <property type="protein sequence ID" value="MDG0867073.1"/>
    <property type="molecule type" value="Genomic_DNA"/>
</dbReference>
<feature type="transmembrane region" description="Helical" evidence="7">
    <location>
        <begin position="21"/>
        <end position="44"/>
    </location>
</feature>
<dbReference type="AlphaFoldDB" id="A0AAJ5ZEB6"/>
<keyword evidence="4 7" id="KW-0812">Transmembrane</keyword>
<dbReference type="RefSeq" id="WP_342825058.1">
    <property type="nucleotide sequence ID" value="NZ_CP046146.1"/>
</dbReference>
<evidence type="ECO:0000259" key="8">
    <source>
        <dbReference type="PROSITE" id="PS50850"/>
    </source>
</evidence>
<feature type="transmembrane region" description="Helical" evidence="7">
    <location>
        <begin position="388"/>
        <end position="407"/>
    </location>
</feature>
<organism evidence="10 11">
    <name type="scientific">Candidatus Lucifugimonas marina</name>
    <dbReference type="NCBI Taxonomy" id="3038979"/>
    <lineage>
        <taxon>Bacteria</taxon>
        <taxon>Bacillati</taxon>
        <taxon>Chloroflexota</taxon>
        <taxon>Dehalococcoidia</taxon>
        <taxon>SAR202 cluster</taxon>
        <taxon>Candidatus Lucifugimonadales</taxon>
        <taxon>Candidatus Lucifugimonadaceae</taxon>
        <taxon>Candidatus Lucifugimonas</taxon>
    </lineage>
</organism>
<feature type="domain" description="Major facilitator superfamily (MFS) profile" evidence="8">
    <location>
        <begin position="17"/>
        <end position="411"/>
    </location>
</feature>
<name>A0AAJ5ZEB6_9CHLR</name>
<gene>
    <name evidence="9" type="ORF">GKO46_08300</name>
    <name evidence="10" type="ORF">GKO48_02305</name>
</gene>
<evidence type="ECO:0000256" key="3">
    <source>
        <dbReference type="ARBA" id="ARBA00022475"/>
    </source>
</evidence>
<dbReference type="EMBL" id="CP046147">
    <property type="protein sequence ID" value="WFG38486.1"/>
    <property type="molecule type" value="Genomic_DNA"/>
</dbReference>
<evidence type="ECO:0000313" key="11">
    <source>
        <dbReference type="Proteomes" id="UP001219901"/>
    </source>
</evidence>
<dbReference type="SUPFAM" id="SSF103473">
    <property type="entry name" value="MFS general substrate transporter"/>
    <property type="match status" value="1"/>
</dbReference>
<reference evidence="11" key="3">
    <citation type="submission" date="2023-06" db="EMBL/GenBank/DDBJ databases">
        <title>Pangenomics reveal diversification of enzyme families and niche specialization in globally abundant SAR202 bacteria.</title>
        <authorList>
            <person name="Saw J.H.W."/>
        </authorList>
    </citation>
    <scope>NUCLEOTIDE SEQUENCE [LARGE SCALE GENOMIC DNA]</scope>
    <source>
        <strain evidence="11">JH1073</strain>
    </source>
</reference>
<feature type="transmembrane region" description="Helical" evidence="7">
    <location>
        <begin position="358"/>
        <end position="376"/>
    </location>
</feature>
<keyword evidence="3" id="KW-1003">Cell membrane</keyword>
<evidence type="ECO:0000313" key="10">
    <source>
        <dbReference type="EMBL" id="WFG38486.1"/>
    </source>
</evidence>
<keyword evidence="2" id="KW-0813">Transport</keyword>
<dbReference type="CDD" id="cd06173">
    <property type="entry name" value="MFS_MefA_like"/>
    <property type="match status" value="1"/>
</dbReference>
<reference evidence="11 12" key="1">
    <citation type="submission" date="2019-11" db="EMBL/GenBank/DDBJ databases">
        <authorList>
            <person name="Cho J.-C."/>
        </authorList>
    </citation>
    <scope>NUCLEOTIDE SEQUENCE [LARGE SCALE GENOMIC DNA]</scope>
    <source>
        <strain evidence="10 11">JH1073</strain>
        <strain evidence="9 12">JH702</strain>
    </source>
</reference>
<evidence type="ECO:0000256" key="7">
    <source>
        <dbReference type="SAM" id="Phobius"/>
    </source>
</evidence>
<feature type="transmembrane region" description="Helical" evidence="7">
    <location>
        <begin position="323"/>
        <end position="346"/>
    </location>
</feature>
<comment type="subcellular location">
    <subcellularLocation>
        <location evidence="1">Cell membrane</location>
        <topology evidence="1">Multi-pass membrane protein</topology>
    </subcellularLocation>
</comment>
<feature type="transmembrane region" description="Helical" evidence="7">
    <location>
        <begin position="236"/>
        <end position="258"/>
    </location>
</feature>
<keyword evidence="6 7" id="KW-0472">Membrane</keyword>
<dbReference type="PANTHER" id="PTHR23513:SF11">
    <property type="entry name" value="STAPHYLOFERRIN A TRANSPORTER"/>
    <property type="match status" value="1"/>
</dbReference>
<feature type="transmembrane region" description="Helical" evidence="7">
    <location>
        <begin position="270"/>
        <end position="291"/>
    </location>
</feature>
<feature type="transmembrane region" description="Helical" evidence="7">
    <location>
        <begin position="298"/>
        <end position="317"/>
    </location>
</feature>
<accession>A0AAJ5ZEB6</accession>
<evidence type="ECO:0000256" key="4">
    <source>
        <dbReference type="ARBA" id="ARBA00022692"/>
    </source>
</evidence>
<protein>
    <submittedName>
        <fullName evidence="10">MFS transporter</fullName>
    </submittedName>
</protein>
<dbReference type="PROSITE" id="PS50850">
    <property type="entry name" value="MFS"/>
    <property type="match status" value="1"/>
</dbReference>
<evidence type="ECO:0000256" key="5">
    <source>
        <dbReference type="ARBA" id="ARBA00022989"/>
    </source>
</evidence>
<feature type="transmembrane region" description="Helical" evidence="7">
    <location>
        <begin position="83"/>
        <end position="104"/>
    </location>
</feature>
<dbReference type="Gene3D" id="1.20.1250.20">
    <property type="entry name" value="MFS general substrate transporter like domains"/>
    <property type="match status" value="1"/>
</dbReference>
<reference evidence="10" key="2">
    <citation type="journal article" date="2023" name="Nat. Commun.">
        <title>Cultivation of marine bacteria of the SAR202 clade.</title>
        <authorList>
            <person name="Lim Y."/>
            <person name="Seo J.H."/>
            <person name="Giovannoni S.J."/>
            <person name="Kang I."/>
            <person name="Cho J.C."/>
        </authorList>
    </citation>
    <scope>NUCLEOTIDE SEQUENCE</scope>
    <source>
        <strain evidence="10">JH1073</strain>
    </source>
</reference>
<dbReference type="InterPro" id="IPR020846">
    <property type="entry name" value="MFS_dom"/>
</dbReference>
<feature type="transmembrane region" description="Helical" evidence="7">
    <location>
        <begin position="176"/>
        <end position="193"/>
    </location>
</feature>
<feature type="transmembrane region" description="Helical" evidence="7">
    <location>
        <begin position="146"/>
        <end position="170"/>
    </location>
</feature>
<dbReference type="InterPro" id="IPR036259">
    <property type="entry name" value="MFS_trans_sf"/>
</dbReference>
<dbReference type="Pfam" id="PF05977">
    <property type="entry name" value="MFS_3"/>
    <property type="match status" value="1"/>
</dbReference>
<dbReference type="Proteomes" id="UP001219901">
    <property type="component" value="Chromosome"/>
</dbReference>
<evidence type="ECO:0000256" key="1">
    <source>
        <dbReference type="ARBA" id="ARBA00004651"/>
    </source>
</evidence>
<dbReference type="GO" id="GO:0022857">
    <property type="term" value="F:transmembrane transporter activity"/>
    <property type="evidence" value="ECO:0007669"/>
    <property type="project" value="InterPro"/>
</dbReference>
<keyword evidence="11" id="KW-1185">Reference proteome</keyword>
<evidence type="ECO:0000256" key="6">
    <source>
        <dbReference type="ARBA" id="ARBA00023136"/>
    </source>
</evidence>
<sequence length="413" mass="44236">MRSKFRPKSLEVLADAQFRALILSQAIFDLGIFIRGAAASWVVLELTHSPLWIGLVAGVRAIPILILPMFGGVIADRFDRRKLMFAAGLLTAAASGATGLLIVTDTLVPWHMVALAIFGGISYSLYSPAYYALIADIVPSERLSNANGILSVAQTTGEMIGPVITGVVIASSGTHTAYWLVVVGNLIGVTLLFRIREPERTAPVETDSADPLEKTSFTNQFSAGLRYARNTPPLRWLTVLVAAQNIFGVAIFPLMPIYAEEILEIGPTGFGLMGGVFGAGTLIGAIVISITGIHRRRAYVMVSMGLVWDIGMVVFGYSRSVPVSLAALFAMGLISMPWVTSVLTMFQQAAQKEMRARVMSLFVTSMGLFSVGWLFGGAVAEWIGNEEALVTSALLGTPVAVIALLLSKELRKA</sequence>
<dbReference type="Proteomes" id="UP001321249">
    <property type="component" value="Unassembled WGS sequence"/>
</dbReference>
<proteinExistence type="predicted"/>
<dbReference type="GO" id="GO:0005886">
    <property type="term" value="C:plasma membrane"/>
    <property type="evidence" value="ECO:0007669"/>
    <property type="project" value="UniProtKB-SubCell"/>
</dbReference>
<feature type="transmembrane region" description="Helical" evidence="7">
    <location>
        <begin position="50"/>
        <end position="71"/>
    </location>
</feature>
<evidence type="ECO:0000313" key="12">
    <source>
        <dbReference type="Proteomes" id="UP001321249"/>
    </source>
</evidence>
<evidence type="ECO:0000256" key="2">
    <source>
        <dbReference type="ARBA" id="ARBA00022448"/>
    </source>
</evidence>
<keyword evidence="5 7" id="KW-1133">Transmembrane helix</keyword>
<evidence type="ECO:0000313" key="9">
    <source>
        <dbReference type="EMBL" id="MDG0867073.1"/>
    </source>
</evidence>
<dbReference type="PANTHER" id="PTHR23513">
    <property type="entry name" value="INTEGRAL MEMBRANE EFFLUX PROTEIN-RELATED"/>
    <property type="match status" value="1"/>
</dbReference>
<feature type="transmembrane region" description="Helical" evidence="7">
    <location>
        <begin position="110"/>
        <end position="134"/>
    </location>
</feature>